<dbReference type="Pfam" id="PF00800">
    <property type="entry name" value="PDT"/>
    <property type="match status" value="1"/>
</dbReference>
<keyword evidence="4" id="KW-0028">Amino-acid biosynthesis</keyword>
<dbReference type="PROSITE" id="PS51171">
    <property type="entry name" value="PREPHENATE_DEHYDR_3"/>
    <property type="match status" value="1"/>
</dbReference>
<name>A0ABS4GFI4_9FIRM</name>
<comment type="pathway">
    <text evidence="1">Amino-acid biosynthesis; L-phenylalanine biosynthesis; phenylpyruvate from prephenate: step 1/1.</text>
</comment>
<keyword evidence="11" id="KW-0413">Isomerase</keyword>
<dbReference type="PANTHER" id="PTHR21022">
    <property type="entry name" value="PREPHENATE DEHYDRATASE P PROTEIN"/>
    <property type="match status" value="1"/>
</dbReference>
<reference evidence="11 12" key="1">
    <citation type="submission" date="2021-03" db="EMBL/GenBank/DDBJ databases">
        <title>Genomic Encyclopedia of Type Strains, Phase IV (KMG-IV): sequencing the most valuable type-strain genomes for metagenomic binning, comparative biology and taxonomic classification.</title>
        <authorList>
            <person name="Goeker M."/>
        </authorList>
    </citation>
    <scope>NUCLEOTIDE SEQUENCE [LARGE SCALE GENOMIC DNA]</scope>
    <source>
        <strain evidence="11 12">DSM 24004</strain>
    </source>
</reference>
<protein>
    <recommendedName>
        <fullName evidence="3">Prephenate dehydratase</fullName>
        <ecNumber evidence="2">4.2.1.51</ecNumber>
    </recommendedName>
</protein>
<evidence type="ECO:0000256" key="1">
    <source>
        <dbReference type="ARBA" id="ARBA00004741"/>
    </source>
</evidence>
<dbReference type="GO" id="GO:0004106">
    <property type="term" value="F:chorismate mutase activity"/>
    <property type="evidence" value="ECO:0007669"/>
    <property type="project" value="UniProtKB-EC"/>
</dbReference>
<dbReference type="Gene3D" id="3.30.70.260">
    <property type="match status" value="1"/>
</dbReference>
<dbReference type="RefSeq" id="WP_209512155.1">
    <property type="nucleotide sequence ID" value="NZ_JAGGKS010000006.1"/>
</dbReference>
<dbReference type="CDD" id="cd04905">
    <property type="entry name" value="ACT_CM-PDT"/>
    <property type="match status" value="1"/>
</dbReference>
<dbReference type="Gene3D" id="3.40.190.10">
    <property type="entry name" value="Periplasmic binding protein-like II"/>
    <property type="match status" value="2"/>
</dbReference>
<dbReference type="InterPro" id="IPR008242">
    <property type="entry name" value="Chor_mutase/pphenate_deHydtase"/>
</dbReference>
<proteinExistence type="predicted"/>
<dbReference type="SUPFAM" id="SSF55021">
    <property type="entry name" value="ACT-like"/>
    <property type="match status" value="1"/>
</dbReference>
<evidence type="ECO:0000259" key="10">
    <source>
        <dbReference type="PROSITE" id="PS51671"/>
    </source>
</evidence>
<feature type="domain" description="ACT" evidence="10">
    <location>
        <begin position="283"/>
        <end position="360"/>
    </location>
</feature>
<evidence type="ECO:0000256" key="3">
    <source>
        <dbReference type="ARBA" id="ARBA00021872"/>
    </source>
</evidence>
<evidence type="ECO:0000256" key="5">
    <source>
        <dbReference type="ARBA" id="ARBA00023141"/>
    </source>
</evidence>
<comment type="catalytic activity">
    <reaction evidence="8">
        <text>prephenate + H(+) = 3-phenylpyruvate + CO2 + H2O</text>
        <dbReference type="Rhea" id="RHEA:21648"/>
        <dbReference type="ChEBI" id="CHEBI:15377"/>
        <dbReference type="ChEBI" id="CHEBI:15378"/>
        <dbReference type="ChEBI" id="CHEBI:16526"/>
        <dbReference type="ChEBI" id="CHEBI:18005"/>
        <dbReference type="ChEBI" id="CHEBI:29934"/>
        <dbReference type="EC" id="4.2.1.51"/>
    </reaction>
</comment>
<evidence type="ECO:0000313" key="12">
    <source>
        <dbReference type="Proteomes" id="UP001519342"/>
    </source>
</evidence>
<evidence type="ECO:0000256" key="7">
    <source>
        <dbReference type="ARBA" id="ARBA00023239"/>
    </source>
</evidence>
<evidence type="ECO:0000313" key="11">
    <source>
        <dbReference type="EMBL" id="MBP1926424.1"/>
    </source>
</evidence>
<dbReference type="SUPFAM" id="SSF53850">
    <property type="entry name" value="Periplasmic binding protein-like II"/>
    <property type="match status" value="1"/>
</dbReference>
<dbReference type="EMBL" id="JAGGKS010000006">
    <property type="protein sequence ID" value="MBP1926424.1"/>
    <property type="molecule type" value="Genomic_DNA"/>
</dbReference>
<keyword evidence="6" id="KW-0584">Phenylalanine biosynthesis</keyword>
<dbReference type="PANTHER" id="PTHR21022:SF19">
    <property type="entry name" value="PREPHENATE DEHYDRATASE-RELATED"/>
    <property type="match status" value="1"/>
</dbReference>
<dbReference type="InterPro" id="IPR002912">
    <property type="entry name" value="ACT_dom"/>
</dbReference>
<gene>
    <name evidence="11" type="ORF">J2Z76_002289</name>
</gene>
<evidence type="ECO:0000256" key="2">
    <source>
        <dbReference type="ARBA" id="ARBA00013147"/>
    </source>
</evidence>
<dbReference type="InterPro" id="IPR045865">
    <property type="entry name" value="ACT-like_dom_sf"/>
</dbReference>
<keyword evidence="12" id="KW-1185">Reference proteome</keyword>
<evidence type="ECO:0000259" key="9">
    <source>
        <dbReference type="PROSITE" id="PS51171"/>
    </source>
</evidence>
<dbReference type="GO" id="GO:0004664">
    <property type="term" value="F:prephenate dehydratase activity"/>
    <property type="evidence" value="ECO:0007669"/>
    <property type="project" value="UniProtKB-EC"/>
</dbReference>
<dbReference type="PROSITE" id="PS51671">
    <property type="entry name" value="ACT"/>
    <property type="match status" value="1"/>
</dbReference>
<sequence length="361" mass="42154">MSDYNDLIQEMNKYDELIKNIFEERMSVLKKIISSKNNINSKDKTIIDNKNEKYDYQYNHFLKNLLSLDKNYKYCYSQESDDIISIKCINNELDIRTVCYQGLPFSYSEGAAKYLFKDKKYINKSSFEDVFKEVYNECAEVGVVPIENSTAGYVNDVYDLLLKYDLFINYNYVRKVDHCLAGTMNSRLEDIKEVYSHPQAIMQCRDYINENNLTAINETNTAVAAQKIYLMNNKNIACICSPEAVENYGLKILKDNINPNQNYTRFGAVSKYLLVNKNHNRVSIVFTVPHQMGSLENVLSLFTYYKVNLSYIYSRPDLKSPWKYLFYMDFEGNILDDNIKIILNQLSNELPFLKILGSFKA</sequence>
<evidence type="ECO:0000256" key="8">
    <source>
        <dbReference type="ARBA" id="ARBA00047848"/>
    </source>
</evidence>
<dbReference type="InterPro" id="IPR001086">
    <property type="entry name" value="Preph_deHydtase"/>
</dbReference>
<dbReference type="Proteomes" id="UP001519342">
    <property type="component" value="Unassembled WGS sequence"/>
</dbReference>
<comment type="caution">
    <text evidence="11">The sequence shown here is derived from an EMBL/GenBank/DDBJ whole genome shotgun (WGS) entry which is preliminary data.</text>
</comment>
<dbReference type="PIRSF" id="PIRSF001500">
    <property type="entry name" value="Chor_mut_pdt_Ppr"/>
    <property type="match status" value="1"/>
</dbReference>
<keyword evidence="7 11" id="KW-0456">Lyase</keyword>
<dbReference type="CDD" id="cd13631">
    <property type="entry name" value="PBP2_Ct-PDT_like"/>
    <property type="match status" value="1"/>
</dbReference>
<keyword evidence="5" id="KW-0057">Aromatic amino acid biosynthesis</keyword>
<dbReference type="EC" id="4.2.1.51" evidence="2"/>
<evidence type="ECO:0000256" key="4">
    <source>
        <dbReference type="ARBA" id="ARBA00022605"/>
    </source>
</evidence>
<evidence type="ECO:0000256" key="6">
    <source>
        <dbReference type="ARBA" id="ARBA00023222"/>
    </source>
</evidence>
<accession>A0ABS4GFI4</accession>
<organism evidence="11 12">
    <name type="scientific">Sedimentibacter acidaminivorans</name>
    <dbReference type="NCBI Taxonomy" id="913099"/>
    <lineage>
        <taxon>Bacteria</taxon>
        <taxon>Bacillati</taxon>
        <taxon>Bacillota</taxon>
        <taxon>Tissierellia</taxon>
        <taxon>Sedimentibacter</taxon>
    </lineage>
</organism>
<feature type="domain" description="Prephenate dehydratase" evidence="9">
    <location>
        <begin position="97"/>
        <end position="271"/>
    </location>
</feature>